<dbReference type="AlphaFoldDB" id="A0AAV5FMZ3"/>
<protein>
    <submittedName>
        <fullName evidence="1">Uncharacterized protein</fullName>
    </submittedName>
</protein>
<accession>A0AAV5FMZ3</accession>
<proteinExistence type="predicted"/>
<dbReference type="EMBL" id="BQKI01000093">
    <property type="protein sequence ID" value="GJN37089.1"/>
    <property type="molecule type" value="Genomic_DNA"/>
</dbReference>
<evidence type="ECO:0000313" key="2">
    <source>
        <dbReference type="Proteomes" id="UP001054889"/>
    </source>
</evidence>
<evidence type="ECO:0000313" key="1">
    <source>
        <dbReference type="EMBL" id="GJN37089.1"/>
    </source>
</evidence>
<reference evidence="1" key="2">
    <citation type="submission" date="2021-12" db="EMBL/GenBank/DDBJ databases">
        <title>Resequencing data analysis of finger millet.</title>
        <authorList>
            <person name="Hatakeyama M."/>
            <person name="Aluri S."/>
            <person name="Balachadran M.T."/>
            <person name="Sivarajan S.R."/>
            <person name="Poveda L."/>
            <person name="Shimizu-Inatsugi R."/>
            <person name="Schlapbach R."/>
            <person name="Sreeman S.M."/>
            <person name="Shimizu K.K."/>
        </authorList>
    </citation>
    <scope>NUCLEOTIDE SEQUENCE</scope>
</reference>
<dbReference type="Proteomes" id="UP001054889">
    <property type="component" value="Unassembled WGS sequence"/>
</dbReference>
<gene>
    <name evidence="1" type="primary">gb26011</name>
    <name evidence="1" type="ORF">PR202_gb26011</name>
</gene>
<organism evidence="1 2">
    <name type="scientific">Eleusine coracana subsp. coracana</name>
    <dbReference type="NCBI Taxonomy" id="191504"/>
    <lineage>
        <taxon>Eukaryota</taxon>
        <taxon>Viridiplantae</taxon>
        <taxon>Streptophyta</taxon>
        <taxon>Embryophyta</taxon>
        <taxon>Tracheophyta</taxon>
        <taxon>Spermatophyta</taxon>
        <taxon>Magnoliopsida</taxon>
        <taxon>Liliopsida</taxon>
        <taxon>Poales</taxon>
        <taxon>Poaceae</taxon>
        <taxon>PACMAD clade</taxon>
        <taxon>Chloridoideae</taxon>
        <taxon>Cynodonteae</taxon>
        <taxon>Eleusininae</taxon>
        <taxon>Eleusine</taxon>
    </lineage>
</organism>
<reference evidence="1" key="1">
    <citation type="journal article" date="2018" name="DNA Res.">
        <title>Multiple hybrid de novo genome assembly of finger millet, an orphan allotetraploid crop.</title>
        <authorList>
            <person name="Hatakeyama M."/>
            <person name="Aluri S."/>
            <person name="Balachadran M.T."/>
            <person name="Sivarajan S.R."/>
            <person name="Patrignani A."/>
            <person name="Gruter S."/>
            <person name="Poveda L."/>
            <person name="Shimizu-Inatsugi R."/>
            <person name="Baeten J."/>
            <person name="Francoijs K.J."/>
            <person name="Nataraja K.N."/>
            <person name="Reddy Y.A.N."/>
            <person name="Phadnis S."/>
            <person name="Ravikumar R.L."/>
            <person name="Schlapbach R."/>
            <person name="Sreeman S.M."/>
            <person name="Shimizu K.K."/>
        </authorList>
    </citation>
    <scope>NUCLEOTIDE SEQUENCE</scope>
</reference>
<sequence>MTMIQDSGRTVVDAVEAGESVATAISGACPKTGTVEDCVPSDEPRTSPAAASPPPCIAVSDTCQVPATVKGATPPEASLPVVTPLAVATFYLS</sequence>
<name>A0AAV5FMZ3_ELECO</name>
<keyword evidence="2" id="KW-1185">Reference proteome</keyword>
<comment type="caution">
    <text evidence="1">The sequence shown here is derived from an EMBL/GenBank/DDBJ whole genome shotgun (WGS) entry which is preliminary data.</text>
</comment>